<organism evidence="1 2">
    <name type="scientific">Streptomyces chengmaiensis</name>
    <dbReference type="NCBI Taxonomy" id="3040919"/>
    <lineage>
        <taxon>Bacteria</taxon>
        <taxon>Bacillati</taxon>
        <taxon>Actinomycetota</taxon>
        <taxon>Actinomycetes</taxon>
        <taxon>Kitasatosporales</taxon>
        <taxon>Streptomycetaceae</taxon>
        <taxon>Streptomyces</taxon>
    </lineage>
</organism>
<comment type="caution">
    <text evidence="1">The sequence shown here is derived from an EMBL/GenBank/DDBJ whole genome shotgun (WGS) entry which is preliminary data.</text>
</comment>
<dbReference type="Proteomes" id="UP001223144">
    <property type="component" value="Unassembled WGS sequence"/>
</dbReference>
<keyword evidence="2" id="KW-1185">Reference proteome</keyword>
<dbReference type="RefSeq" id="WP_279927309.1">
    <property type="nucleotide sequence ID" value="NZ_JARWBG010000008.1"/>
</dbReference>
<sequence length="56" mass="5982">MQLRAEAVPRSTARAMPGQVGLGLLLAAGPSRRALHDRMSLTAVASARGDRHIYRA</sequence>
<evidence type="ECO:0000313" key="1">
    <source>
        <dbReference type="EMBL" id="MDH2389023.1"/>
    </source>
</evidence>
<protein>
    <submittedName>
        <fullName evidence="1">Uncharacterized protein</fullName>
    </submittedName>
</protein>
<evidence type="ECO:0000313" key="2">
    <source>
        <dbReference type="Proteomes" id="UP001223144"/>
    </source>
</evidence>
<dbReference type="EMBL" id="JARWBG010000008">
    <property type="protein sequence ID" value="MDH2389023.1"/>
    <property type="molecule type" value="Genomic_DNA"/>
</dbReference>
<accession>A0ABT6HJU5</accession>
<name>A0ABT6HJU5_9ACTN</name>
<reference evidence="1 2" key="1">
    <citation type="submission" date="2023-04" db="EMBL/GenBank/DDBJ databases">
        <title>Streptomyces chengmaiensis sp. nov. isolated from the stem of mangrove plant in Hainan.</title>
        <authorList>
            <person name="Huang X."/>
            <person name="Zhou S."/>
            <person name="Chu X."/>
            <person name="Xie Y."/>
            <person name="Lin Y."/>
        </authorList>
    </citation>
    <scope>NUCLEOTIDE SEQUENCE [LARGE SCALE GENOMIC DNA]</scope>
    <source>
        <strain evidence="1 2">HNM0663</strain>
    </source>
</reference>
<gene>
    <name evidence="1" type="ORF">QCN29_09510</name>
</gene>
<proteinExistence type="predicted"/>